<keyword evidence="1" id="KW-0732">Signal</keyword>
<dbReference type="OrthoDB" id="10260248at2759"/>
<dbReference type="PANTHER" id="PTHR37945:SF1">
    <property type="entry name" value="EXTRACELLULAR TUNGSTATE BINDING PROTEIN"/>
    <property type="match status" value="1"/>
</dbReference>
<dbReference type="STRING" id="106004.A0A1Y2FDQ1"/>
<protein>
    <recommendedName>
        <fullName evidence="2">PBP domain-containing protein</fullName>
    </recommendedName>
</protein>
<reference evidence="3 4" key="1">
    <citation type="submission" date="2016-07" db="EMBL/GenBank/DDBJ databases">
        <title>Pervasive Adenine N6-methylation of Active Genes in Fungi.</title>
        <authorList>
            <consortium name="DOE Joint Genome Institute"/>
            <person name="Mondo S.J."/>
            <person name="Dannebaum R.O."/>
            <person name="Kuo R.C."/>
            <person name="Labutti K."/>
            <person name="Haridas S."/>
            <person name="Kuo A."/>
            <person name="Salamov A."/>
            <person name="Ahrendt S.R."/>
            <person name="Lipzen A."/>
            <person name="Sullivan W."/>
            <person name="Andreopoulos W.B."/>
            <person name="Clum A."/>
            <person name="Lindquist E."/>
            <person name="Daum C."/>
            <person name="Ramamoorthy G.K."/>
            <person name="Gryganskyi A."/>
            <person name="Culley D."/>
            <person name="Magnuson J.K."/>
            <person name="James T.Y."/>
            <person name="O'Malley M.A."/>
            <person name="Stajich J.E."/>
            <person name="Spatafora J.W."/>
            <person name="Visel A."/>
            <person name="Grigoriev I.V."/>
        </authorList>
    </citation>
    <scope>NUCLEOTIDE SEQUENCE [LARGE SCALE GENOMIC DNA]</scope>
    <source>
        <strain evidence="3 4">62-1032</strain>
    </source>
</reference>
<evidence type="ECO:0000256" key="1">
    <source>
        <dbReference type="SAM" id="SignalP"/>
    </source>
</evidence>
<dbReference type="AlphaFoldDB" id="A0A1Y2FDQ1"/>
<feature type="chain" id="PRO_5013141593" description="PBP domain-containing protein" evidence="1">
    <location>
        <begin position="21"/>
        <end position="345"/>
    </location>
</feature>
<comment type="caution">
    <text evidence="3">The sequence shown here is derived from an EMBL/GenBank/DDBJ whole genome shotgun (WGS) entry which is preliminary data.</text>
</comment>
<dbReference type="Proteomes" id="UP000193467">
    <property type="component" value="Unassembled WGS sequence"/>
</dbReference>
<evidence type="ECO:0000313" key="4">
    <source>
        <dbReference type="Proteomes" id="UP000193467"/>
    </source>
</evidence>
<dbReference type="InterPro" id="IPR024370">
    <property type="entry name" value="PBP_domain"/>
</dbReference>
<evidence type="ECO:0000259" key="2">
    <source>
        <dbReference type="Pfam" id="PF12849"/>
    </source>
</evidence>
<sequence>MKAFVYTSLVTLLVASDAAARALVDLDPHLSARGLLTKRAIACTNSSVRASATYTGSNTTSTDVRLRISNGGAGQSGLVGALAEAYIDYALAQGIANESFAVDWITGDTTDSIKYITSGDADIAITYNAQAEYRALNLSTAVRREYGFRDHFYLLGPANNTANLTSNDTVLDIFNKIVTTGDSGNGTRFLSRYDKSATNIKESLLFATIGQIPWALATSKWYHQYPQFPLQALRAASLLGEYTLSDRGTFLTLASQNSDLTDALVLYKRGEDTDPQDLLLNPASFLLGARVCEDNLAIAQGFMDWMVLPEGGKKVVSKYVQPGSTEVLYTRAPNCTSTPAACAGW</sequence>
<evidence type="ECO:0000313" key="3">
    <source>
        <dbReference type="EMBL" id="ORY81747.1"/>
    </source>
</evidence>
<name>A0A1Y2FDQ1_9BASI</name>
<organism evidence="3 4">
    <name type="scientific">Leucosporidium creatinivorum</name>
    <dbReference type="NCBI Taxonomy" id="106004"/>
    <lineage>
        <taxon>Eukaryota</taxon>
        <taxon>Fungi</taxon>
        <taxon>Dikarya</taxon>
        <taxon>Basidiomycota</taxon>
        <taxon>Pucciniomycotina</taxon>
        <taxon>Microbotryomycetes</taxon>
        <taxon>Leucosporidiales</taxon>
        <taxon>Leucosporidium</taxon>
    </lineage>
</organism>
<feature type="signal peptide" evidence="1">
    <location>
        <begin position="1"/>
        <end position="20"/>
    </location>
</feature>
<proteinExistence type="predicted"/>
<dbReference type="EMBL" id="MCGR01000022">
    <property type="protein sequence ID" value="ORY81747.1"/>
    <property type="molecule type" value="Genomic_DNA"/>
</dbReference>
<dbReference type="Gene3D" id="3.40.190.10">
    <property type="entry name" value="Periplasmic binding protein-like II"/>
    <property type="match status" value="2"/>
</dbReference>
<dbReference type="SUPFAM" id="SSF53850">
    <property type="entry name" value="Periplasmic binding protein-like II"/>
    <property type="match status" value="1"/>
</dbReference>
<feature type="domain" description="PBP" evidence="2">
    <location>
        <begin position="66"/>
        <end position="308"/>
    </location>
</feature>
<dbReference type="PANTHER" id="PTHR37945">
    <property type="entry name" value="EXTRACELLULAR TUNGSTATE BINDING PROTEIN"/>
    <property type="match status" value="1"/>
</dbReference>
<dbReference type="Pfam" id="PF12849">
    <property type="entry name" value="PBP_like_2"/>
    <property type="match status" value="1"/>
</dbReference>
<keyword evidence="4" id="KW-1185">Reference proteome</keyword>
<gene>
    <name evidence="3" type="ORF">BCR35DRAFT_321321</name>
</gene>
<dbReference type="InterPro" id="IPR052738">
    <property type="entry name" value="ABC-Tungstate_binding"/>
</dbReference>
<accession>A0A1Y2FDQ1</accession>
<dbReference type="InParanoid" id="A0A1Y2FDQ1"/>